<dbReference type="AlphaFoldDB" id="A0A2W1NWK4"/>
<dbReference type="NCBIfam" id="TIGR03897">
    <property type="entry name" value="lanti_2_LanM"/>
    <property type="match status" value="1"/>
</dbReference>
<evidence type="ECO:0000256" key="1">
    <source>
        <dbReference type="PIRSR" id="PIRSR607822-1"/>
    </source>
</evidence>
<dbReference type="InterPro" id="IPR025410">
    <property type="entry name" value="Lant_dehyd"/>
</dbReference>
<feature type="binding site" evidence="1">
    <location>
        <position position="1001"/>
    </location>
    <ligand>
        <name>Zn(2+)</name>
        <dbReference type="ChEBI" id="CHEBI:29105"/>
    </ligand>
</feature>
<dbReference type="EMBL" id="NHRJ02000010">
    <property type="protein sequence ID" value="PZE20042.1"/>
    <property type="molecule type" value="Genomic_DNA"/>
</dbReference>
<comment type="caution">
    <text evidence="3">The sequence shown here is derived from an EMBL/GenBank/DDBJ whole genome shotgun (WGS) entry which is preliminary data.</text>
</comment>
<sequence length="1087" mass="122638">MQTCNDAVLAPMSDGMYKALSIQERAELMHDLDLLEYPEERLRELAEQWKQKALLNDRTYTLWLDAHELSEEQFAKVIALAETDDWWQKCRFAHDVKPEWMTWIDEAFALNRAEALKPDGPVHFSVAFRPFILWAKGKLQSFYDANPALSRLTEWDSLLPSIVENLAQAFVQMGARTIVLELHISKQLQELVGESSEERYQSFVQTKLMNPDALEFIYKEYPMLTRLLMLRTHYFYMAVTEALGRYLHDARRIQAELLHGEMRLISLSAGLGDAHQQGRTVMRLHFTGEHVIVYKPKALSIAKHYFELLDWFNRKGFAPALRGHHVIDRDGYAWETFVTYQECKSEAEVERYYKRLGGLLAVLHSVCGLDFHYENIVASGEHPTIVDLETVFHQKTDLLIEETADVEANYKTVNSVLGMGLLPTLVTTTADKMGYDIGGMSAVEQELPVPVLRIENDGTDEMRFVRKTDRSVMDAKNIPKVHGRLAGVTGYIEFLLAGFREASEIIIEHRSELTDVNGPIAKFRHDGIRKLVRVTQYYADFLTESQHPDYLREALEREQLLDRLWFTILDARQIPYEKRDLFEGDFPFFTTYPGSKDLFASKGERITDYFKQTGLEAVMERIRNYTVEYMNEQAEWIEAAVASNAREEMTVSNVAGSAREEEHAAAVTTTTHKEVHLAEHHAERRGESQYDTGLMVEEARQIGFKLMEKAVYGKRDDVTWIGLSANYHGQWQVTALDRGLYNGVSGIALFYAYLYEVTRETDFREMAIKAAQMLCMTRVLPTDFASAFHGNGSVVHTLCHLTALFGEREQWNGCIERHIDNITSTVTQDSYYDIMGGSAGVIQVMLNAHEQLGSQKALHAAEVYGDHLLECAVNTGSGWAWKPPGPHKPLGGFGHGAAGIAAALFRLRHATGREDYYAAAAGALAYDRSLYVQAEGRWADLRPGMQGCTAHRDAWCHGAAGIGLSRVLISRYVRDSGLAEEVETAVLATLRSGMGRSHSLCHGDLGNAELFLLAGEACNRADWTALARTTAMAVLDEKRRSGKYHTGVARRIELPGMMLGLSGIGYQLLRSAKPELVPSVLTLESAR</sequence>
<feature type="binding site" evidence="1">
    <location>
        <position position="956"/>
    </location>
    <ligand>
        <name>Zn(2+)</name>
        <dbReference type="ChEBI" id="CHEBI:29105"/>
    </ligand>
</feature>
<dbReference type="PANTHER" id="PTHR12736">
    <property type="entry name" value="LANC-LIKE PROTEIN"/>
    <property type="match status" value="1"/>
</dbReference>
<proteinExistence type="predicted"/>
<keyword evidence="1" id="KW-0479">Metal-binding</keyword>
<dbReference type="PRINTS" id="PR01955">
    <property type="entry name" value="LANCFRANKIA"/>
</dbReference>
<dbReference type="InterPro" id="IPR007822">
    <property type="entry name" value="LANC-like"/>
</dbReference>
<accession>A0A2W1NWK4</accession>
<evidence type="ECO:0000313" key="4">
    <source>
        <dbReference type="Proteomes" id="UP000214746"/>
    </source>
</evidence>
<dbReference type="SMART" id="SM01260">
    <property type="entry name" value="LANC_like"/>
    <property type="match status" value="1"/>
</dbReference>
<dbReference type="SUPFAM" id="SSF158745">
    <property type="entry name" value="LanC-like"/>
    <property type="match status" value="1"/>
</dbReference>
<evidence type="ECO:0000259" key="2">
    <source>
        <dbReference type="Pfam" id="PF13575"/>
    </source>
</evidence>
<evidence type="ECO:0000313" key="3">
    <source>
        <dbReference type="EMBL" id="PZE20042.1"/>
    </source>
</evidence>
<dbReference type="CDD" id="cd04792">
    <property type="entry name" value="LanM-like"/>
    <property type="match status" value="1"/>
</dbReference>
<dbReference type="GO" id="GO:0031179">
    <property type="term" value="P:peptide modification"/>
    <property type="evidence" value="ECO:0007669"/>
    <property type="project" value="InterPro"/>
</dbReference>
<feature type="binding site" evidence="1">
    <location>
        <position position="1002"/>
    </location>
    <ligand>
        <name>Zn(2+)</name>
        <dbReference type="ChEBI" id="CHEBI:29105"/>
    </ligand>
</feature>
<dbReference type="GO" id="GO:0005886">
    <property type="term" value="C:plasma membrane"/>
    <property type="evidence" value="ECO:0007669"/>
    <property type="project" value="TreeGrafter"/>
</dbReference>
<dbReference type="GO" id="GO:0005975">
    <property type="term" value="P:carbohydrate metabolic process"/>
    <property type="evidence" value="ECO:0007669"/>
    <property type="project" value="InterPro"/>
</dbReference>
<organism evidence="3 4">
    <name type="scientific">Paenibacillus xerothermodurans</name>
    <dbReference type="NCBI Taxonomy" id="1977292"/>
    <lineage>
        <taxon>Bacteria</taxon>
        <taxon>Bacillati</taxon>
        <taxon>Bacillota</taxon>
        <taxon>Bacilli</taxon>
        <taxon>Bacillales</taxon>
        <taxon>Paenibacillaceae</taxon>
        <taxon>Paenibacillus</taxon>
    </lineage>
</organism>
<dbReference type="InterPro" id="IPR012341">
    <property type="entry name" value="6hp_glycosidase-like_sf"/>
</dbReference>
<dbReference type="GO" id="GO:0046872">
    <property type="term" value="F:metal ion binding"/>
    <property type="evidence" value="ECO:0007669"/>
    <property type="project" value="UniProtKB-KW"/>
</dbReference>
<feature type="domain" description="Lantibiotic biosynthesis protein dehydration" evidence="2">
    <location>
        <begin position="221"/>
        <end position="591"/>
    </location>
</feature>
<dbReference type="RefSeq" id="WP_089200863.1">
    <property type="nucleotide sequence ID" value="NZ_NHRJ02000010.1"/>
</dbReference>
<gene>
    <name evidence="3" type="ORF">CBW46_015285</name>
</gene>
<keyword evidence="1" id="KW-0862">Zinc</keyword>
<dbReference type="Gene3D" id="1.50.10.10">
    <property type="match status" value="1"/>
</dbReference>
<dbReference type="PRINTS" id="PR01950">
    <property type="entry name" value="LANCSUPER"/>
</dbReference>
<reference evidence="3" key="1">
    <citation type="submission" date="2018-06" db="EMBL/GenBank/DDBJ databases">
        <title>Paenibacillus xerothermodurans sp. nov. an extremely dry heat resistant spore forming bacterium isolated from the soil of Cape Canaveral, Florida.</title>
        <authorList>
            <person name="Seuylemezian A."/>
            <person name="Kaur N."/>
            <person name="Patil P."/>
            <person name="Patil P."/>
            <person name="Mayilraj S."/>
            <person name="Vaishampayan P."/>
        </authorList>
    </citation>
    <scope>NUCLEOTIDE SEQUENCE [LARGE SCALE GENOMIC DNA]</scope>
    <source>
        <strain evidence="3">ATCC 27380</strain>
    </source>
</reference>
<dbReference type="Pfam" id="PF05147">
    <property type="entry name" value="LANC_like"/>
    <property type="match status" value="1"/>
</dbReference>
<dbReference type="InterPro" id="IPR017146">
    <property type="entry name" value="Lanti_2_LanM"/>
</dbReference>
<dbReference type="Pfam" id="PF13575">
    <property type="entry name" value="DUF4135"/>
    <property type="match status" value="1"/>
</dbReference>
<protein>
    <submittedName>
        <fullName evidence="3">Type 2 lantipeptide synthetase LanM</fullName>
    </submittedName>
</protein>
<dbReference type="Proteomes" id="UP000214746">
    <property type="component" value="Unassembled WGS sequence"/>
</dbReference>
<dbReference type="PIRSF" id="PIRSF037228">
    <property type="entry name" value="Lant_mod_RumM"/>
    <property type="match status" value="1"/>
</dbReference>
<keyword evidence="4" id="KW-1185">Reference proteome</keyword>
<dbReference type="OrthoDB" id="9148343at2"/>
<dbReference type="PANTHER" id="PTHR12736:SF7">
    <property type="entry name" value="LANC-LIKE PROTEIN 3"/>
    <property type="match status" value="1"/>
</dbReference>
<name>A0A2W1NWK4_PAEXE</name>